<dbReference type="AlphaFoldDB" id="A0A921STA8"/>
<reference evidence="1" key="2">
    <citation type="submission" date="2021-09" db="EMBL/GenBank/DDBJ databases">
        <authorList>
            <person name="Gilroy R."/>
        </authorList>
    </citation>
    <scope>NUCLEOTIDE SEQUENCE</scope>
    <source>
        <strain evidence="1">CHK179-5677</strain>
    </source>
</reference>
<reference evidence="1" key="1">
    <citation type="journal article" date="2021" name="PeerJ">
        <title>Extensive microbial diversity within the chicken gut microbiome revealed by metagenomics and culture.</title>
        <authorList>
            <person name="Gilroy R."/>
            <person name="Ravi A."/>
            <person name="Getino M."/>
            <person name="Pursley I."/>
            <person name="Horton D.L."/>
            <person name="Alikhan N.F."/>
            <person name="Baker D."/>
            <person name="Gharbi K."/>
            <person name="Hall N."/>
            <person name="Watson M."/>
            <person name="Adriaenssens E.M."/>
            <person name="Foster-Nyarko E."/>
            <person name="Jarju S."/>
            <person name="Secka A."/>
            <person name="Antonio M."/>
            <person name="Oren A."/>
            <person name="Chaudhuri R.R."/>
            <person name="La Ragione R."/>
            <person name="Hildebrand F."/>
            <person name="Pallen M.J."/>
        </authorList>
    </citation>
    <scope>NUCLEOTIDE SEQUENCE</scope>
    <source>
        <strain evidence="1">CHK179-5677</strain>
    </source>
</reference>
<name>A0A921STA8_9FIRM</name>
<protein>
    <submittedName>
        <fullName evidence="1">Uncharacterized protein</fullName>
    </submittedName>
</protein>
<organism evidence="1 2">
    <name type="scientific">Pseudoflavonifractor capillosus</name>
    <dbReference type="NCBI Taxonomy" id="106588"/>
    <lineage>
        <taxon>Bacteria</taxon>
        <taxon>Bacillati</taxon>
        <taxon>Bacillota</taxon>
        <taxon>Clostridia</taxon>
        <taxon>Eubacteriales</taxon>
        <taxon>Oscillospiraceae</taxon>
        <taxon>Pseudoflavonifractor</taxon>
    </lineage>
</organism>
<dbReference type="Proteomes" id="UP000760668">
    <property type="component" value="Unassembled WGS sequence"/>
</dbReference>
<sequence>MTDFSRFLYSSYIKPYLDRQPRDLEAEHLFSLWENSHTVQARREQEALFRFLAVHAFYLGLRTGAGLARDCPAAAPACLTTREP</sequence>
<proteinExistence type="predicted"/>
<gene>
    <name evidence="1" type="ORF">K8V01_08395</name>
</gene>
<dbReference type="EMBL" id="DYUC01000083">
    <property type="protein sequence ID" value="HJG87024.1"/>
    <property type="molecule type" value="Genomic_DNA"/>
</dbReference>
<accession>A0A921STA8</accession>
<evidence type="ECO:0000313" key="1">
    <source>
        <dbReference type="EMBL" id="HJG87024.1"/>
    </source>
</evidence>
<dbReference type="RefSeq" id="WP_295369081.1">
    <property type="nucleotide sequence ID" value="NZ_DYUC01000083.1"/>
</dbReference>
<evidence type="ECO:0000313" key="2">
    <source>
        <dbReference type="Proteomes" id="UP000760668"/>
    </source>
</evidence>
<comment type="caution">
    <text evidence="1">The sequence shown here is derived from an EMBL/GenBank/DDBJ whole genome shotgun (WGS) entry which is preliminary data.</text>
</comment>